<gene>
    <name evidence="2" type="ORF">ABIC20_002643</name>
</gene>
<feature type="compositionally biased region" description="Basic and acidic residues" evidence="1">
    <location>
        <begin position="92"/>
        <end position="101"/>
    </location>
</feature>
<organism evidence="2 3">
    <name type="scientific">Methylobacterium radiotolerans</name>
    <dbReference type="NCBI Taxonomy" id="31998"/>
    <lineage>
        <taxon>Bacteria</taxon>
        <taxon>Pseudomonadati</taxon>
        <taxon>Pseudomonadota</taxon>
        <taxon>Alphaproteobacteria</taxon>
        <taxon>Hyphomicrobiales</taxon>
        <taxon>Methylobacteriaceae</taxon>
        <taxon>Methylobacterium</taxon>
    </lineage>
</organism>
<evidence type="ECO:0000313" key="2">
    <source>
        <dbReference type="EMBL" id="MET3865334.1"/>
    </source>
</evidence>
<feature type="compositionally biased region" description="Gly residues" evidence="1">
    <location>
        <begin position="81"/>
        <end position="91"/>
    </location>
</feature>
<dbReference type="Proteomes" id="UP001549119">
    <property type="component" value="Unassembled WGS sequence"/>
</dbReference>
<keyword evidence="3" id="KW-1185">Reference proteome</keyword>
<protein>
    <submittedName>
        <fullName evidence="2">Uncharacterized protein</fullName>
    </submittedName>
</protein>
<sequence length="101" mass="10358">MGDGSGAPSAKIAEVQRLATALAARVRYAQLVGRPVYEAQISALVGAARLMDEERAPWPPMVEEVLTELARAIEGADPAEGGEGGEGGGADGPEKDFPGEP</sequence>
<evidence type="ECO:0000313" key="3">
    <source>
        <dbReference type="Proteomes" id="UP001549119"/>
    </source>
</evidence>
<name>A0ABV2NFP8_9HYPH</name>
<reference evidence="2 3" key="1">
    <citation type="submission" date="2024-06" db="EMBL/GenBank/DDBJ databases">
        <title>Genomics of switchgrass bacterial isolates.</title>
        <authorList>
            <person name="Shade A."/>
        </authorList>
    </citation>
    <scope>NUCLEOTIDE SEQUENCE [LARGE SCALE GENOMIC DNA]</scope>
    <source>
        <strain evidence="2 3">PvP084</strain>
    </source>
</reference>
<dbReference type="RefSeq" id="WP_071000247.1">
    <property type="nucleotide sequence ID" value="NZ_JBEPNV010000001.1"/>
</dbReference>
<proteinExistence type="predicted"/>
<accession>A0ABV2NFP8</accession>
<feature type="region of interest" description="Disordered" evidence="1">
    <location>
        <begin position="73"/>
        <end position="101"/>
    </location>
</feature>
<comment type="caution">
    <text evidence="2">The sequence shown here is derived from an EMBL/GenBank/DDBJ whole genome shotgun (WGS) entry which is preliminary data.</text>
</comment>
<evidence type="ECO:0000256" key="1">
    <source>
        <dbReference type="SAM" id="MobiDB-lite"/>
    </source>
</evidence>
<dbReference type="EMBL" id="JBEPNW010000002">
    <property type="protein sequence ID" value="MET3865334.1"/>
    <property type="molecule type" value="Genomic_DNA"/>
</dbReference>